<evidence type="ECO:0000313" key="2">
    <source>
        <dbReference type="EMBL" id="KAG5557142.1"/>
    </source>
</evidence>
<sequence>MTESSNKGATTVPKSDFSLSQHTPAHRVTSVLLNGKFFAAWSRSFQLFFGSRWDELAQYEPLSEFPIEVASIVVKQQSRQHTYQFLMDLKSEFDPLRIHILNTSPMPSLYEPFATIDGEE</sequence>
<dbReference type="EMBL" id="JACTNZ010000003">
    <property type="protein sequence ID" value="KAG5557142.1"/>
    <property type="molecule type" value="Genomic_DNA"/>
</dbReference>
<organism evidence="2 3">
    <name type="scientific">Rhododendron griersonianum</name>
    <dbReference type="NCBI Taxonomy" id="479676"/>
    <lineage>
        <taxon>Eukaryota</taxon>
        <taxon>Viridiplantae</taxon>
        <taxon>Streptophyta</taxon>
        <taxon>Embryophyta</taxon>
        <taxon>Tracheophyta</taxon>
        <taxon>Spermatophyta</taxon>
        <taxon>Magnoliopsida</taxon>
        <taxon>eudicotyledons</taxon>
        <taxon>Gunneridae</taxon>
        <taxon>Pentapetalae</taxon>
        <taxon>asterids</taxon>
        <taxon>Ericales</taxon>
        <taxon>Ericaceae</taxon>
        <taxon>Ericoideae</taxon>
        <taxon>Rhodoreae</taxon>
        <taxon>Rhododendron</taxon>
    </lineage>
</organism>
<accession>A0AAV6KZQ4</accession>
<protein>
    <submittedName>
        <fullName evidence="2">Uncharacterized protein</fullName>
    </submittedName>
</protein>
<dbReference type="Proteomes" id="UP000823749">
    <property type="component" value="Chromosome 3"/>
</dbReference>
<evidence type="ECO:0000313" key="3">
    <source>
        <dbReference type="Proteomes" id="UP000823749"/>
    </source>
</evidence>
<proteinExistence type="predicted"/>
<name>A0AAV6KZQ4_9ERIC</name>
<keyword evidence="3" id="KW-1185">Reference proteome</keyword>
<feature type="region of interest" description="Disordered" evidence="1">
    <location>
        <begin position="1"/>
        <end position="23"/>
    </location>
</feature>
<gene>
    <name evidence="2" type="ORF">RHGRI_007420</name>
</gene>
<comment type="caution">
    <text evidence="2">The sequence shown here is derived from an EMBL/GenBank/DDBJ whole genome shotgun (WGS) entry which is preliminary data.</text>
</comment>
<reference evidence="2" key="1">
    <citation type="submission" date="2020-08" db="EMBL/GenBank/DDBJ databases">
        <title>Plant Genome Project.</title>
        <authorList>
            <person name="Zhang R.-G."/>
        </authorList>
    </citation>
    <scope>NUCLEOTIDE SEQUENCE</scope>
    <source>
        <strain evidence="2">WSP0</strain>
        <tissue evidence="2">Leaf</tissue>
    </source>
</reference>
<evidence type="ECO:0000256" key="1">
    <source>
        <dbReference type="SAM" id="MobiDB-lite"/>
    </source>
</evidence>
<dbReference type="AlphaFoldDB" id="A0AAV6KZQ4"/>